<dbReference type="Proteomes" id="UP000324222">
    <property type="component" value="Unassembled WGS sequence"/>
</dbReference>
<keyword evidence="2" id="KW-1185">Reference proteome</keyword>
<reference evidence="1 2" key="1">
    <citation type="submission" date="2019-05" db="EMBL/GenBank/DDBJ databases">
        <title>Another draft genome of Portunus trituberculatus and its Hox gene families provides insights of decapod evolution.</title>
        <authorList>
            <person name="Jeong J.-H."/>
            <person name="Song I."/>
            <person name="Kim S."/>
            <person name="Choi T."/>
            <person name="Kim D."/>
            <person name="Ryu S."/>
            <person name="Kim W."/>
        </authorList>
    </citation>
    <scope>NUCLEOTIDE SEQUENCE [LARGE SCALE GENOMIC DNA]</scope>
    <source>
        <tissue evidence="1">Muscle</tissue>
    </source>
</reference>
<protein>
    <submittedName>
        <fullName evidence="1">Uncharacterized protein</fullName>
    </submittedName>
</protein>
<sequence>MNSTSRARLFSLMNSFEPKALKVMRSSSSNLKIEKTIDFLIHDLVQLHFQTECQMQFQTACQRVPQLADRLWHMVVNSSHCSSIGMSGPVKAGPLSSTFSFLERRSSRIASYLLDNFLLPIMASASSRFLQT</sequence>
<dbReference type="AlphaFoldDB" id="A0A5B7FUB3"/>
<comment type="caution">
    <text evidence="1">The sequence shown here is derived from an EMBL/GenBank/DDBJ whole genome shotgun (WGS) entry which is preliminary data.</text>
</comment>
<organism evidence="1 2">
    <name type="scientific">Portunus trituberculatus</name>
    <name type="common">Swimming crab</name>
    <name type="synonym">Neptunus trituberculatus</name>
    <dbReference type="NCBI Taxonomy" id="210409"/>
    <lineage>
        <taxon>Eukaryota</taxon>
        <taxon>Metazoa</taxon>
        <taxon>Ecdysozoa</taxon>
        <taxon>Arthropoda</taxon>
        <taxon>Crustacea</taxon>
        <taxon>Multicrustacea</taxon>
        <taxon>Malacostraca</taxon>
        <taxon>Eumalacostraca</taxon>
        <taxon>Eucarida</taxon>
        <taxon>Decapoda</taxon>
        <taxon>Pleocyemata</taxon>
        <taxon>Brachyura</taxon>
        <taxon>Eubrachyura</taxon>
        <taxon>Portunoidea</taxon>
        <taxon>Portunidae</taxon>
        <taxon>Portuninae</taxon>
        <taxon>Portunus</taxon>
    </lineage>
</organism>
<dbReference type="EMBL" id="VSRR010009928">
    <property type="protein sequence ID" value="MPC51071.1"/>
    <property type="molecule type" value="Genomic_DNA"/>
</dbReference>
<evidence type="ECO:0000313" key="1">
    <source>
        <dbReference type="EMBL" id="MPC51071.1"/>
    </source>
</evidence>
<evidence type="ECO:0000313" key="2">
    <source>
        <dbReference type="Proteomes" id="UP000324222"/>
    </source>
</evidence>
<proteinExistence type="predicted"/>
<name>A0A5B7FUB3_PORTR</name>
<gene>
    <name evidence="1" type="ORF">E2C01_044909</name>
</gene>
<accession>A0A5B7FUB3</accession>